<evidence type="ECO:0000256" key="5">
    <source>
        <dbReference type="ARBA" id="ARBA00023163"/>
    </source>
</evidence>
<feature type="domain" description="HTH gntR-type" evidence="7">
    <location>
        <begin position="28"/>
        <end position="96"/>
    </location>
</feature>
<keyword evidence="5" id="KW-0804">Transcription</keyword>
<dbReference type="GO" id="GO:0030170">
    <property type="term" value="F:pyridoxal phosphate binding"/>
    <property type="evidence" value="ECO:0007669"/>
    <property type="project" value="InterPro"/>
</dbReference>
<dbReference type="InterPro" id="IPR036388">
    <property type="entry name" value="WH-like_DNA-bd_sf"/>
</dbReference>
<dbReference type="SUPFAM" id="SSF53383">
    <property type="entry name" value="PLP-dependent transferases"/>
    <property type="match status" value="1"/>
</dbReference>
<dbReference type="SUPFAM" id="SSF46785">
    <property type="entry name" value="Winged helix' DNA-binding domain"/>
    <property type="match status" value="1"/>
</dbReference>
<gene>
    <name evidence="8" type="ORF">CVT23_05320</name>
</gene>
<comment type="caution">
    <text evidence="8">The sequence shown here is derived from an EMBL/GenBank/DDBJ whole genome shotgun (WGS) entry which is preliminary data.</text>
</comment>
<keyword evidence="2" id="KW-0663">Pyridoxal phosphate</keyword>
<dbReference type="Gene3D" id="1.10.10.10">
    <property type="entry name" value="Winged helix-like DNA-binding domain superfamily/Winged helix DNA-binding domain"/>
    <property type="match status" value="1"/>
</dbReference>
<dbReference type="Pfam" id="PF00392">
    <property type="entry name" value="GntR"/>
    <property type="match status" value="1"/>
</dbReference>
<dbReference type="GO" id="GO:0003677">
    <property type="term" value="F:DNA binding"/>
    <property type="evidence" value="ECO:0007669"/>
    <property type="project" value="UniProtKB-KW"/>
</dbReference>
<evidence type="ECO:0000256" key="6">
    <source>
        <dbReference type="SAM" id="MobiDB-lite"/>
    </source>
</evidence>
<evidence type="ECO:0000256" key="1">
    <source>
        <dbReference type="ARBA" id="ARBA00005384"/>
    </source>
</evidence>
<dbReference type="SMART" id="SM00345">
    <property type="entry name" value="HTH_GNTR"/>
    <property type="match status" value="1"/>
</dbReference>
<dbReference type="AlphaFoldDB" id="A0A2M9G4Y8"/>
<dbReference type="Pfam" id="PF00155">
    <property type="entry name" value="Aminotran_1_2"/>
    <property type="match status" value="1"/>
</dbReference>
<dbReference type="PANTHER" id="PTHR46577:SF1">
    <property type="entry name" value="HTH-TYPE TRANSCRIPTIONAL REGULATORY PROTEIN GABR"/>
    <property type="match status" value="1"/>
</dbReference>
<feature type="region of interest" description="Disordered" evidence="6">
    <location>
        <begin position="103"/>
        <end position="124"/>
    </location>
</feature>
<dbReference type="EMBL" id="PHIG01000018">
    <property type="protein sequence ID" value="PJK30789.1"/>
    <property type="molecule type" value="Genomic_DNA"/>
</dbReference>
<dbReference type="GO" id="GO:0003700">
    <property type="term" value="F:DNA-binding transcription factor activity"/>
    <property type="evidence" value="ECO:0007669"/>
    <property type="project" value="InterPro"/>
</dbReference>
<dbReference type="InterPro" id="IPR051446">
    <property type="entry name" value="HTH_trans_reg/aminotransferase"/>
</dbReference>
<keyword evidence="8" id="KW-0808">Transferase</keyword>
<sequence>MANSEEFEQSNMSDALLAALTLDRTLPAPLAAQVYDALRALIADGRLKPGAALPASRPFAAELGVSRATVVAAYDQLVAEGYAEGRRGSGVYVGDIGVVPAPAAATAPSERRRPQAARSRPVAFDPGVPDMRAFPYRAWGRTVARTARATPEALVQETEAFGDPDLRTEIARHLAEWRGVEARPEQIIVTAGAGDALEIAIRTLAGPGDTVGLEDPGYLPLREFVLGLGLRPLWLDVDAEGAAPPPAADPPRLGILTPSHQFPLGGAMPTSRRFAFLNFAEATGAWLVEDDFDSEFRYAGRPIPALASLDRGGRVIYVGSLSKVFSMGLRLGYMVAPEALLPAFRDTLERRSRPKASAALQRPLAAFMAEGEFHRHIRRMRRIYAERYRAFLGLLAASVGGRFAWEESQAGMQIALRLEEGADDAALSRLAAEAGVRCPPLSRYRARPGGPRGLLLGFCACEPAEMAGGFARLEQVLTRWDG</sequence>
<reference evidence="8 9" key="1">
    <citation type="submission" date="2017-11" db="EMBL/GenBank/DDBJ databases">
        <title>Draft genome sequence of Rhizobiales bacterium SY3-13.</title>
        <authorList>
            <person name="Sun C."/>
        </authorList>
    </citation>
    <scope>NUCLEOTIDE SEQUENCE [LARGE SCALE GENOMIC DNA]</scope>
    <source>
        <strain evidence="8 9">SY3-13</strain>
    </source>
</reference>
<name>A0A2M9G4Y8_9PROT</name>
<dbReference type="InterPro" id="IPR004839">
    <property type="entry name" value="Aminotransferase_I/II_large"/>
</dbReference>
<comment type="similarity">
    <text evidence="1">In the C-terminal section; belongs to the class-I pyridoxal-phosphate-dependent aminotransferase family.</text>
</comment>
<protein>
    <submittedName>
        <fullName evidence="8">PLP-dependent aminotransferase family protein</fullName>
    </submittedName>
</protein>
<keyword evidence="9" id="KW-1185">Reference proteome</keyword>
<dbReference type="PRINTS" id="PR00035">
    <property type="entry name" value="HTHGNTR"/>
</dbReference>
<dbReference type="CDD" id="cd00609">
    <property type="entry name" value="AAT_like"/>
    <property type="match status" value="1"/>
</dbReference>
<keyword evidence="8" id="KW-0032">Aminotransferase</keyword>
<dbReference type="InterPro" id="IPR036390">
    <property type="entry name" value="WH_DNA-bd_sf"/>
</dbReference>
<dbReference type="OrthoDB" id="9028214at2"/>
<dbReference type="CDD" id="cd07377">
    <property type="entry name" value="WHTH_GntR"/>
    <property type="match status" value="1"/>
</dbReference>
<dbReference type="GO" id="GO:0008483">
    <property type="term" value="F:transaminase activity"/>
    <property type="evidence" value="ECO:0007669"/>
    <property type="project" value="UniProtKB-KW"/>
</dbReference>
<organism evidence="8 9">
    <name type="scientific">Minwuia thermotolerans</name>
    <dbReference type="NCBI Taxonomy" id="2056226"/>
    <lineage>
        <taxon>Bacteria</taxon>
        <taxon>Pseudomonadati</taxon>
        <taxon>Pseudomonadota</taxon>
        <taxon>Alphaproteobacteria</taxon>
        <taxon>Minwuiales</taxon>
        <taxon>Minwuiaceae</taxon>
        <taxon>Minwuia</taxon>
    </lineage>
</organism>
<evidence type="ECO:0000256" key="2">
    <source>
        <dbReference type="ARBA" id="ARBA00022898"/>
    </source>
</evidence>
<keyword evidence="3" id="KW-0805">Transcription regulation</keyword>
<dbReference type="InterPro" id="IPR015424">
    <property type="entry name" value="PyrdxlP-dep_Trfase"/>
</dbReference>
<dbReference type="InterPro" id="IPR015421">
    <property type="entry name" value="PyrdxlP-dep_Trfase_major"/>
</dbReference>
<dbReference type="InterPro" id="IPR000524">
    <property type="entry name" value="Tscrpt_reg_HTH_GntR"/>
</dbReference>
<proteinExistence type="inferred from homology"/>
<evidence type="ECO:0000313" key="9">
    <source>
        <dbReference type="Proteomes" id="UP000229498"/>
    </source>
</evidence>
<dbReference type="Gene3D" id="3.40.640.10">
    <property type="entry name" value="Type I PLP-dependent aspartate aminotransferase-like (Major domain)"/>
    <property type="match status" value="1"/>
</dbReference>
<evidence type="ECO:0000256" key="3">
    <source>
        <dbReference type="ARBA" id="ARBA00023015"/>
    </source>
</evidence>
<dbReference type="PANTHER" id="PTHR46577">
    <property type="entry name" value="HTH-TYPE TRANSCRIPTIONAL REGULATORY PROTEIN GABR"/>
    <property type="match status" value="1"/>
</dbReference>
<evidence type="ECO:0000256" key="4">
    <source>
        <dbReference type="ARBA" id="ARBA00023125"/>
    </source>
</evidence>
<evidence type="ECO:0000259" key="7">
    <source>
        <dbReference type="PROSITE" id="PS50949"/>
    </source>
</evidence>
<dbReference type="Proteomes" id="UP000229498">
    <property type="component" value="Unassembled WGS sequence"/>
</dbReference>
<keyword evidence="4" id="KW-0238">DNA-binding</keyword>
<evidence type="ECO:0000313" key="8">
    <source>
        <dbReference type="EMBL" id="PJK30789.1"/>
    </source>
</evidence>
<dbReference type="PROSITE" id="PS50949">
    <property type="entry name" value="HTH_GNTR"/>
    <property type="match status" value="1"/>
</dbReference>
<accession>A0A2M9G4Y8</accession>